<gene>
    <name evidence="1" type="ORF">PECM_002034</name>
</gene>
<evidence type="ECO:0000313" key="2">
    <source>
        <dbReference type="Proteomes" id="UP000631181"/>
    </source>
</evidence>
<dbReference type="EMBL" id="WIWV01000147">
    <property type="protein sequence ID" value="KAF7712852.1"/>
    <property type="molecule type" value="Genomic_DNA"/>
</dbReference>
<comment type="caution">
    <text evidence="1">The sequence shown here is derived from an EMBL/GenBank/DDBJ whole genome shotgun (WGS) entry which is preliminary data.</text>
</comment>
<sequence>MSFGRHACRQALKPSALPLHDHLWISDDLLAITFRRFANGQRRHGSCVPGPLEARRRLAKRRNTALAGFGAGSAEDIACLFGRNGREHMKWTDHQWQRPQTGVQGSKEHSASMAHIPLLFDDQDPGLLDVFAPSDFRTPPPKAHTVSQPDQLKLFLEDSDWGIEDVRDFVRHLRIHLQRHPKFSRQIFDSLLLRSSLDMDQITQFLDDPFLNARGSGNYYAAVEMFVRTKMKRSSRTAVLRSVCRALELGLLPAGELRLIIQALPHVIAERGQALRLVDPVVVNKHYLAMWKAIGRCNVLGYRDMDSELVGVWLSELLNLRSFRFAEQVIVATHSVHTQNPWAVDLVIAQLAHARITKIAPSFETLFCQLHPDYGVQCIIDVTETLAISVLNDNRVELLEMWQTCLEKLTNVSALTPSQAWLDLPAAYGDVDVTMEASPTISHTQKQIISRIWALRTLSRSLEPLGTCGSRSTDKPIYFLLGLYETATKNAGGSLLSNLMRGIQSLNLPHSNILLLAVKMKVKKRVGKTTRRTLEQLETSQTALEDVWTNAPVYHGVRNLFFADFDRMFRRLDLTSPEMVEQCLQLARFGSSQSIWSILTILRSHTPFKLCLHKAWTPVPHPSEKALARYHEGLRNSQTPDPHAAVDFVHRLAVAISCSRNLTPLRAFHLVHMLYSYLRRNGGPVYPALAQAMYHAGVVRYRREGRRVPATQYEYILWIIDKFEGRKASETLRSPARIGQA</sequence>
<proteinExistence type="predicted"/>
<protein>
    <submittedName>
        <fullName evidence="1">Uncharacterized protein</fullName>
    </submittedName>
</protein>
<dbReference type="AlphaFoldDB" id="A0A8J8WDU3"/>
<dbReference type="Proteomes" id="UP000631181">
    <property type="component" value="Unassembled WGS sequence"/>
</dbReference>
<organism evidence="1 2">
    <name type="scientific">Penicillium ucsense</name>
    <dbReference type="NCBI Taxonomy" id="2839758"/>
    <lineage>
        <taxon>Eukaryota</taxon>
        <taxon>Fungi</taxon>
        <taxon>Dikarya</taxon>
        <taxon>Ascomycota</taxon>
        <taxon>Pezizomycotina</taxon>
        <taxon>Eurotiomycetes</taxon>
        <taxon>Eurotiomycetidae</taxon>
        <taxon>Eurotiales</taxon>
        <taxon>Aspergillaceae</taxon>
        <taxon>Penicillium</taxon>
    </lineage>
</organism>
<evidence type="ECO:0000313" key="1">
    <source>
        <dbReference type="EMBL" id="KAF7712852.1"/>
    </source>
</evidence>
<keyword evidence="2" id="KW-1185">Reference proteome</keyword>
<name>A0A8J8WDU3_9EURO</name>
<dbReference type="OrthoDB" id="2013972at2759"/>
<reference evidence="1" key="1">
    <citation type="journal article" date="2020" name="Front. Microbiol.">
        <title>Gene regulatory networks of Penicillium echinulatum 2HH and Penicillium oxalicum 114-2 inferred by a computational biology approach.</title>
        <authorList>
            <person name="Lenz A.R."/>
            <person name="Galan-Vasquez E."/>
            <person name="Balbinot E."/>
            <person name="De Abreu F.P."/>
            <person name="De Oliveira N.S."/>
            <person name="Da Rosa L.O."/>
            <person name="De Avila E Silva S."/>
            <person name="Camassola M."/>
            <person name="Dillon A.J.P."/>
            <person name="Perez-Rueda E."/>
        </authorList>
    </citation>
    <scope>NUCLEOTIDE SEQUENCE</scope>
    <source>
        <strain evidence="1">S1M29</strain>
    </source>
</reference>
<accession>A0A8J8WDU3</accession>